<feature type="compositionally biased region" description="Polar residues" evidence="1">
    <location>
        <begin position="77"/>
        <end position="95"/>
    </location>
</feature>
<dbReference type="Pfam" id="PF00004">
    <property type="entry name" value="AAA"/>
    <property type="match status" value="1"/>
</dbReference>
<feature type="compositionally biased region" description="Polar residues" evidence="1">
    <location>
        <begin position="53"/>
        <end position="63"/>
    </location>
</feature>
<sequence>MEGPESVKQPAKPGDPEHHIRQLEGRYIELLEKRVANLEILCAKQTEEDQAAKGSSKNTAKDLTSNDRIEQFRANGANGTNDAKSANGSRRSSVGGSPAATLAKPSKITFKDIRYNEEGVEETKIVPEKEAAKFEYDVSKHDAPDLIWTRRFGQDKLYTYSEVEVASKELQHLLRVEFAHDPRLHFSSDDTNKVTLTSPFEPLLHNWSRLEELRKTDCDSEAWNLPKDEIAKLIKPDFSGSMTNVAESVGKAKDDLTALLEQVRLTPDVKKFLVGIESVQKSRTIEFNSLWILFPPGELVYASPFLNAHQVFVVKECSSKIYTESDSDNSKDDKRVWHLHCWTYDWDGKKFNRVPVLFKFYDFQGERVINTLPCHPLSYRFSGESAKDDEAAFRKDLVERGRLFETYCTRAAGAQMFDYSGKAISHGSGFQRLKNRSNQDSTVEFLYAWLYGRRNRRNTANKQAELREFDEERIMIDFDSYIQHAPNVGINAPMGDVSFTFSNDECRCGSCTDNSALRKNQRRDFDDWEADKPLREEQRLLCPPRVIGYHLSTRTWLEMGVAGVIDIKKPESDLQFTKLQLEGGHKTLIKDLVQGHVSGTDKAPLMKDFVAGKGQGLVILLHGPPGVGKTLTAESVAALAGKPLFSVSPSDVGLDPAVVEHNLESLFALAARWRAVLLFDEADVFLESRSSSTSDLTRNALVSVLLRVLEYYSGILILTTNRINQFDIAVVSRVNLGIQYEDLTMPQKRKIFAEFVRKVDEDKVVDREGILEWIDEEGAEGTEYFEPLNGRQVRNVLFSAASLGLQKGGKLRLQDIKKMLRTTWKFQNSLQKAMDRARIKSEADYK</sequence>
<name>A0A6A6TP32_9PLEO</name>
<proteinExistence type="predicted"/>
<accession>A0A6A6TP32</accession>
<dbReference type="InterPro" id="IPR027417">
    <property type="entry name" value="P-loop_NTPase"/>
</dbReference>
<dbReference type="SUPFAM" id="SSF52540">
    <property type="entry name" value="P-loop containing nucleoside triphosphate hydrolases"/>
    <property type="match status" value="1"/>
</dbReference>
<dbReference type="Pfam" id="PF22942">
    <property type="entry name" value="DUF7025"/>
    <property type="match status" value="1"/>
</dbReference>
<organism evidence="3 4">
    <name type="scientific">Lophiostoma macrostomum CBS 122681</name>
    <dbReference type="NCBI Taxonomy" id="1314788"/>
    <lineage>
        <taxon>Eukaryota</taxon>
        <taxon>Fungi</taxon>
        <taxon>Dikarya</taxon>
        <taxon>Ascomycota</taxon>
        <taxon>Pezizomycotina</taxon>
        <taxon>Dothideomycetes</taxon>
        <taxon>Pleosporomycetidae</taxon>
        <taxon>Pleosporales</taxon>
        <taxon>Lophiostomataceae</taxon>
        <taxon>Lophiostoma</taxon>
    </lineage>
</organism>
<dbReference type="SMART" id="SM00382">
    <property type="entry name" value="AAA"/>
    <property type="match status" value="1"/>
</dbReference>
<dbReference type="InterPro" id="IPR003593">
    <property type="entry name" value="AAA+_ATPase"/>
</dbReference>
<evidence type="ECO:0000313" key="3">
    <source>
        <dbReference type="EMBL" id="KAF2660354.1"/>
    </source>
</evidence>
<dbReference type="PANTHER" id="PTHR46411">
    <property type="entry name" value="FAMILY ATPASE, PUTATIVE-RELATED"/>
    <property type="match status" value="1"/>
</dbReference>
<reference evidence="3" key="1">
    <citation type="journal article" date="2020" name="Stud. Mycol.">
        <title>101 Dothideomycetes genomes: a test case for predicting lifestyles and emergence of pathogens.</title>
        <authorList>
            <person name="Haridas S."/>
            <person name="Albert R."/>
            <person name="Binder M."/>
            <person name="Bloem J."/>
            <person name="Labutti K."/>
            <person name="Salamov A."/>
            <person name="Andreopoulos B."/>
            <person name="Baker S."/>
            <person name="Barry K."/>
            <person name="Bills G."/>
            <person name="Bluhm B."/>
            <person name="Cannon C."/>
            <person name="Castanera R."/>
            <person name="Culley D."/>
            <person name="Daum C."/>
            <person name="Ezra D."/>
            <person name="Gonzalez J."/>
            <person name="Henrissat B."/>
            <person name="Kuo A."/>
            <person name="Liang C."/>
            <person name="Lipzen A."/>
            <person name="Lutzoni F."/>
            <person name="Magnuson J."/>
            <person name="Mondo S."/>
            <person name="Nolan M."/>
            <person name="Ohm R."/>
            <person name="Pangilinan J."/>
            <person name="Park H.-J."/>
            <person name="Ramirez L."/>
            <person name="Alfaro M."/>
            <person name="Sun H."/>
            <person name="Tritt A."/>
            <person name="Yoshinaga Y."/>
            <person name="Zwiers L.-H."/>
            <person name="Turgeon B."/>
            <person name="Goodwin S."/>
            <person name="Spatafora J."/>
            <person name="Crous P."/>
            <person name="Grigoriev I."/>
        </authorList>
    </citation>
    <scope>NUCLEOTIDE SEQUENCE</scope>
    <source>
        <strain evidence="3">CBS 122681</strain>
    </source>
</reference>
<dbReference type="InterPro" id="IPR003959">
    <property type="entry name" value="ATPase_AAA_core"/>
</dbReference>
<keyword evidence="3" id="KW-0378">Hydrolase</keyword>
<dbReference type="OrthoDB" id="10042665at2759"/>
<dbReference type="AlphaFoldDB" id="A0A6A6TP32"/>
<evidence type="ECO:0000256" key="1">
    <source>
        <dbReference type="SAM" id="MobiDB-lite"/>
    </source>
</evidence>
<keyword evidence="4" id="KW-1185">Reference proteome</keyword>
<protein>
    <submittedName>
        <fullName evidence="3">P-loop containing nucleoside triphosphate hydrolase protein</fullName>
    </submittedName>
</protein>
<dbReference type="GO" id="GO:0016887">
    <property type="term" value="F:ATP hydrolysis activity"/>
    <property type="evidence" value="ECO:0007669"/>
    <property type="project" value="InterPro"/>
</dbReference>
<evidence type="ECO:0000313" key="4">
    <source>
        <dbReference type="Proteomes" id="UP000799324"/>
    </source>
</evidence>
<dbReference type="EMBL" id="MU004300">
    <property type="protein sequence ID" value="KAF2660354.1"/>
    <property type="molecule type" value="Genomic_DNA"/>
</dbReference>
<gene>
    <name evidence="3" type="ORF">K491DRAFT_79475</name>
</gene>
<dbReference type="Gene3D" id="3.40.50.300">
    <property type="entry name" value="P-loop containing nucleotide triphosphate hydrolases"/>
    <property type="match status" value="1"/>
</dbReference>
<evidence type="ECO:0000259" key="2">
    <source>
        <dbReference type="SMART" id="SM00382"/>
    </source>
</evidence>
<feature type="region of interest" description="Disordered" evidence="1">
    <location>
        <begin position="45"/>
        <end position="101"/>
    </location>
</feature>
<dbReference type="GO" id="GO:0005524">
    <property type="term" value="F:ATP binding"/>
    <property type="evidence" value="ECO:0007669"/>
    <property type="project" value="InterPro"/>
</dbReference>
<dbReference type="PANTHER" id="PTHR46411:SF2">
    <property type="entry name" value="AAA+ ATPASE DOMAIN-CONTAINING PROTEIN"/>
    <property type="match status" value="1"/>
</dbReference>
<dbReference type="InterPro" id="IPR054289">
    <property type="entry name" value="DUF7025"/>
</dbReference>
<dbReference type="CDD" id="cd19481">
    <property type="entry name" value="RecA-like_protease"/>
    <property type="match status" value="1"/>
</dbReference>
<feature type="region of interest" description="Disordered" evidence="1">
    <location>
        <begin position="1"/>
        <end position="20"/>
    </location>
</feature>
<feature type="domain" description="AAA+ ATPase" evidence="2">
    <location>
        <begin position="615"/>
        <end position="744"/>
    </location>
</feature>
<dbReference type="Proteomes" id="UP000799324">
    <property type="component" value="Unassembled WGS sequence"/>
</dbReference>